<dbReference type="EMBL" id="MCGN01000012">
    <property type="protein sequence ID" value="ORY90559.1"/>
    <property type="molecule type" value="Genomic_DNA"/>
</dbReference>
<proteinExistence type="predicted"/>
<sequence length="328" mass="36091">MVLKTPSEEIKLRAHLVLASGDIRGVADLINHVGHQSDYGCRICLIQTSDAISPQGKGRGRYYKGERTAVIPLRQAEAFIAGDTIHGIKYPCMFASLPSFHGATFFGLDELHSIAQNIGSHIWKMICDDFGVPSDNPFVLTKADRGRIGLALSASLATLPLGLDGAVNDLFNKPKSARGVDWIDFLLYVVPTLVFEHLKHKGISQNALKAIIKLVTGCALATEWDISEFEVTEMENARPMERAIGLIKRHIKSRKAPGKNVGEVVFKMAASCYFERSLSMTRGENSKPREDVFYVGDDENDPEIWNLIPKQGSSSALSILLKGSKFHP</sequence>
<dbReference type="Proteomes" id="UP000242180">
    <property type="component" value="Unassembled WGS sequence"/>
</dbReference>
<dbReference type="AlphaFoldDB" id="A0A1X2H0G3"/>
<name>A0A1X2H0G3_SYNRA</name>
<organism evidence="1 2">
    <name type="scientific">Syncephalastrum racemosum</name>
    <name type="common">Filamentous fungus</name>
    <dbReference type="NCBI Taxonomy" id="13706"/>
    <lineage>
        <taxon>Eukaryota</taxon>
        <taxon>Fungi</taxon>
        <taxon>Fungi incertae sedis</taxon>
        <taxon>Mucoromycota</taxon>
        <taxon>Mucoromycotina</taxon>
        <taxon>Mucoromycetes</taxon>
        <taxon>Mucorales</taxon>
        <taxon>Syncephalastraceae</taxon>
        <taxon>Syncephalastrum</taxon>
    </lineage>
</organism>
<protein>
    <recommendedName>
        <fullName evidence="3">HAD-like domain-containing protein</fullName>
    </recommendedName>
</protein>
<reference evidence="1 2" key="1">
    <citation type="submission" date="2016-07" db="EMBL/GenBank/DDBJ databases">
        <title>Pervasive Adenine N6-methylation of Active Genes in Fungi.</title>
        <authorList>
            <consortium name="DOE Joint Genome Institute"/>
            <person name="Mondo S.J."/>
            <person name="Dannebaum R.O."/>
            <person name="Kuo R.C."/>
            <person name="Labutti K."/>
            <person name="Haridas S."/>
            <person name="Kuo A."/>
            <person name="Salamov A."/>
            <person name="Ahrendt S.R."/>
            <person name="Lipzen A."/>
            <person name="Sullivan W."/>
            <person name="Andreopoulos W.B."/>
            <person name="Clum A."/>
            <person name="Lindquist E."/>
            <person name="Daum C."/>
            <person name="Ramamoorthy G.K."/>
            <person name="Gryganskyi A."/>
            <person name="Culley D."/>
            <person name="Magnuson J.K."/>
            <person name="James T.Y."/>
            <person name="O'Malley M.A."/>
            <person name="Stajich J.E."/>
            <person name="Spatafora J.W."/>
            <person name="Visel A."/>
            <person name="Grigoriev I.V."/>
        </authorList>
    </citation>
    <scope>NUCLEOTIDE SEQUENCE [LARGE SCALE GENOMIC DNA]</scope>
    <source>
        <strain evidence="1 2">NRRL 2496</strain>
    </source>
</reference>
<comment type="caution">
    <text evidence="1">The sequence shown here is derived from an EMBL/GenBank/DDBJ whole genome shotgun (WGS) entry which is preliminary data.</text>
</comment>
<dbReference type="OrthoDB" id="2289822at2759"/>
<evidence type="ECO:0000313" key="1">
    <source>
        <dbReference type="EMBL" id="ORY90559.1"/>
    </source>
</evidence>
<accession>A0A1X2H0G3</accession>
<dbReference type="STRING" id="13706.A0A1X2H0G3"/>
<keyword evidence="2" id="KW-1185">Reference proteome</keyword>
<dbReference type="InParanoid" id="A0A1X2H0G3"/>
<gene>
    <name evidence="1" type="ORF">BCR43DRAFT_509032</name>
</gene>
<dbReference type="OMA" id="NIGSHIW"/>
<evidence type="ECO:0000313" key="2">
    <source>
        <dbReference type="Proteomes" id="UP000242180"/>
    </source>
</evidence>
<evidence type="ECO:0008006" key="3">
    <source>
        <dbReference type="Google" id="ProtNLM"/>
    </source>
</evidence>